<organism evidence="3 4">
    <name type="scientific">Reyranella soli</name>
    <dbReference type="NCBI Taxonomy" id="1230389"/>
    <lineage>
        <taxon>Bacteria</taxon>
        <taxon>Pseudomonadati</taxon>
        <taxon>Pseudomonadota</taxon>
        <taxon>Alphaproteobacteria</taxon>
        <taxon>Hyphomicrobiales</taxon>
        <taxon>Reyranellaceae</taxon>
        <taxon>Reyranella</taxon>
    </lineage>
</organism>
<evidence type="ECO:0000256" key="1">
    <source>
        <dbReference type="SAM" id="MobiDB-lite"/>
    </source>
</evidence>
<feature type="chain" id="PRO_5021747913" description="PepSY domain-containing protein" evidence="2">
    <location>
        <begin position="20"/>
        <end position="176"/>
    </location>
</feature>
<sequence length="176" mass="16822">MKRTLLALALVTAAGAAGAQTVTTPPVGGATVTPPSVGGGAVTTPPATAPAVNTPAMPSRSVGAGGTTVTTPPVSGGTVQAPSAGSAGVTTPSANPPGVSTSGIPARTVTAPSQANAPALPNAQGSANAVKKIEGDGYKNVQGLQRNADGSWSGKALRGGQLVDVRVDARGNVVTR</sequence>
<accession>A0A512NHM3</accession>
<evidence type="ECO:0000256" key="2">
    <source>
        <dbReference type="SAM" id="SignalP"/>
    </source>
</evidence>
<evidence type="ECO:0008006" key="5">
    <source>
        <dbReference type="Google" id="ProtNLM"/>
    </source>
</evidence>
<dbReference type="RefSeq" id="WP_147153699.1">
    <property type="nucleotide sequence ID" value="NZ_BKAJ01000100.1"/>
</dbReference>
<dbReference type="Proteomes" id="UP000321058">
    <property type="component" value="Unassembled WGS sequence"/>
</dbReference>
<keyword evidence="4" id="KW-1185">Reference proteome</keyword>
<evidence type="ECO:0000313" key="3">
    <source>
        <dbReference type="EMBL" id="GEP58454.1"/>
    </source>
</evidence>
<dbReference type="OrthoDB" id="7376531at2"/>
<dbReference type="AlphaFoldDB" id="A0A512NHM3"/>
<dbReference type="EMBL" id="BKAJ01000100">
    <property type="protein sequence ID" value="GEP58454.1"/>
    <property type="molecule type" value="Genomic_DNA"/>
</dbReference>
<reference evidence="3 4" key="1">
    <citation type="submission" date="2019-07" db="EMBL/GenBank/DDBJ databases">
        <title>Whole genome shotgun sequence of Reyranella soli NBRC 108950.</title>
        <authorList>
            <person name="Hosoyama A."/>
            <person name="Uohara A."/>
            <person name="Ohji S."/>
            <person name="Ichikawa N."/>
        </authorList>
    </citation>
    <scope>NUCLEOTIDE SEQUENCE [LARGE SCALE GENOMIC DNA]</scope>
    <source>
        <strain evidence="3 4">NBRC 108950</strain>
    </source>
</reference>
<protein>
    <recommendedName>
        <fullName evidence="5">PepSY domain-containing protein</fullName>
    </recommendedName>
</protein>
<feature type="compositionally biased region" description="Polar residues" evidence="1">
    <location>
        <begin position="80"/>
        <end position="103"/>
    </location>
</feature>
<feature type="compositionally biased region" description="Low complexity" evidence="1">
    <location>
        <begin position="20"/>
        <end position="56"/>
    </location>
</feature>
<name>A0A512NHM3_9HYPH</name>
<comment type="caution">
    <text evidence="3">The sequence shown here is derived from an EMBL/GenBank/DDBJ whole genome shotgun (WGS) entry which is preliminary data.</text>
</comment>
<feature type="compositionally biased region" description="Low complexity" evidence="1">
    <location>
        <begin position="67"/>
        <end position="79"/>
    </location>
</feature>
<proteinExistence type="predicted"/>
<evidence type="ECO:0000313" key="4">
    <source>
        <dbReference type="Proteomes" id="UP000321058"/>
    </source>
</evidence>
<keyword evidence="2" id="KW-0732">Signal</keyword>
<feature type="signal peptide" evidence="2">
    <location>
        <begin position="1"/>
        <end position="19"/>
    </location>
</feature>
<gene>
    <name evidence="3" type="ORF">RSO01_56200</name>
</gene>
<feature type="region of interest" description="Disordered" evidence="1">
    <location>
        <begin position="20"/>
        <end position="106"/>
    </location>
</feature>